<dbReference type="InterPro" id="IPR001611">
    <property type="entry name" value="Leu-rich_rpt"/>
</dbReference>
<dbReference type="Gene3D" id="3.80.10.10">
    <property type="entry name" value="Ribonuclease Inhibitor"/>
    <property type="match status" value="1"/>
</dbReference>
<gene>
    <name evidence="4" type="ORF">QQF64_036351</name>
</gene>
<dbReference type="SUPFAM" id="SSF52047">
    <property type="entry name" value="RNI-like"/>
    <property type="match status" value="1"/>
</dbReference>
<dbReference type="SMART" id="SM00368">
    <property type="entry name" value="LRR_RI"/>
    <property type="match status" value="1"/>
</dbReference>
<feature type="non-terminal residue" evidence="4">
    <location>
        <position position="132"/>
    </location>
</feature>
<keyword evidence="5" id="KW-1185">Reference proteome</keyword>
<dbReference type="EMBL" id="JAYMGO010000004">
    <property type="protein sequence ID" value="KAL1276728.1"/>
    <property type="molecule type" value="Genomic_DNA"/>
</dbReference>
<keyword evidence="1" id="KW-0433">Leucine-rich repeat</keyword>
<evidence type="ECO:0000313" key="4">
    <source>
        <dbReference type="EMBL" id="KAL1276728.1"/>
    </source>
</evidence>
<name>A0ABR3NJ70_9TELE</name>
<evidence type="ECO:0000256" key="1">
    <source>
        <dbReference type="ARBA" id="ARBA00022614"/>
    </source>
</evidence>
<reference evidence="4 5" key="1">
    <citation type="submission" date="2023-09" db="EMBL/GenBank/DDBJ databases">
        <authorList>
            <person name="Wang M."/>
        </authorList>
    </citation>
    <scope>NUCLEOTIDE SEQUENCE [LARGE SCALE GENOMIC DNA]</scope>
    <source>
        <strain evidence="4">GT-2023</strain>
        <tissue evidence="4">Liver</tissue>
    </source>
</reference>
<evidence type="ECO:0000256" key="2">
    <source>
        <dbReference type="ARBA" id="ARBA00022737"/>
    </source>
</evidence>
<accession>A0ABR3NJ70</accession>
<protein>
    <submittedName>
        <fullName evidence="4">Uncharacterized protein</fullName>
    </submittedName>
</protein>
<organism evidence="4 5">
    <name type="scientific">Cirrhinus molitorella</name>
    <name type="common">mud carp</name>
    <dbReference type="NCBI Taxonomy" id="172907"/>
    <lineage>
        <taxon>Eukaryota</taxon>
        <taxon>Metazoa</taxon>
        <taxon>Chordata</taxon>
        <taxon>Craniata</taxon>
        <taxon>Vertebrata</taxon>
        <taxon>Euteleostomi</taxon>
        <taxon>Actinopterygii</taxon>
        <taxon>Neopterygii</taxon>
        <taxon>Teleostei</taxon>
        <taxon>Ostariophysi</taxon>
        <taxon>Cypriniformes</taxon>
        <taxon>Cyprinidae</taxon>
        <taxon>Labeoninae</taxon>
        <taxon>Labeonini</taxon>
        <taxon>Cirrhinus</taxon>
    </lineage>
</organism>
<proteinExistence type="predicted"/>
<feature type="non-terminal residue" evidence="4">
    <location>
        <position position="1"/>
    </location>
</feature>
<dbReference type="InterPro" id="IPR032675">
    <property type="entry name" value="LRR_dom_sf"/>
</dbReference>
<keyword evidence="2" id="KW-0677">Repeat</keyword>
<dbReference type="Pfam" id="PF13516">
    <property type="entry name" value="LRR_6"/>
    <property type="match status" value="1"/>
</dbReference>
<comment type="caution">
    <text evidence="4">The sequence shown here is derived from an EMBL/GenBank/DDBJ whole genome shotgun (WGS) entry which is preliminary data.</text>
</comment>
<sequence length="132" mass="14521">QFIRRDQKQSSAVSMKSDASMEPPIVFKSGDSCTGLRSVHQKRSEAELSCVSMKSDWSMEPPIVFKSGDSCTGLRVQSCNLTDQSYESLSSVLQSSHSVLRELDMSNNNLQDSGVKLLSDGLKSLNCKLEIL</sequence>
<evidence type="ECO:0000313" key="5">
    <source>
        <dbReference type="Proteomes" id="UP001558613"/>
    </source>
</evidence>
<dbReference type="InterPro" id="IPR051261">
    <property type="entry name" value="NLR"/>
</dbReference>
<evidence type="ECO:0000256" key="3">
    <source>
        <dbReference type="SAM" id="MobiDB-lite"/>
    </source>
</evidence>
<feature type="region of interest" description="Disordered" evidence="3">
    <location>
        <begin position="1"/>
        <end position="25"/>
    </location>
</feature>
<dbReference type="PANTHER" id="PTHR24106">
    <property type="entry name" value="NACHT, LRR AND CARD DOMAINS-CONTAINING"/>
    <property type="match status" value="1"/>
</dbReference>
<dbReference type="Proteomes" id="UP001558613">
    <property type="component" value="Unassembled WGS sequence"/>
</dbReference>